<feature type="transmembrane region" description="Helical" evidence="1">
    <location>
        <begin position="175"/>
        <end position="192"/>
    </location>
</feature>
<feature type="transmembrane region" description="Helical" evidence="1">
    <location>
        <begin position="198"/>
        <end position="214"/>
    </location>
</feature>
<feature type="transmembrane region" description="Helical" evidence="1">
    <location>
        <begin position="290"/>
        <end position="307"/>
    </location>
</feature>
<feature type="transmembrane region" description="Helical" evidence="1">
    <location>
        <begin position="12"/>
        <end position="33"/>
    </location>
</feature>
<evidence type="ECO:0000313" key="2">
    <source>
        <dbReference type="EMBL" id="QES41926.1"/>
    </source>
</evidence>
<feature type="transmembrane region" description="Helical" evidence="1">
    <location>
        <begin position="226"/>
        <end position="245"/>
    </location>
</feature>
<dbReference type="EMBL" id="CP029191">
    <property type="protein sequence ID" value="QES41926.1"/>
    <property type="molecule type" value="Genomic_DNA"/>
</dbReference>
<feature type="transmembrane region" description="Helical" evidence="1">
    <location>
        <begin position="146"/>
        <end position="168"/>
    </location>
</feature>
<accession>A0A5P2CGG6</accession>
<gene>
    <name evidence="2" type="ORF">DEJ49_13770</name>
</gene>
<proteinExistence type="predicted"/>
<feature type="transmembrane region" description="Helical" evidence="1">
    <location>
        <begin position="88"/>
        <end position="109"/>
    </location>
</feature>
<name>A0A5P2CGG6_STRVZ</name>
<keyword evidence="1" id="KW-1133">Transmembrane helix</keyword>
<evidence type="ECO:0000313" key="3">
    <source>
        <dbReference type="Proteomes" id="UP000324015"/>
    </source>
</evidence>
<sequence length="495" mass="53638">MRVATKGSIGRAAWAAAVLVLVLLLVVIVRLPWAGDLGIHAATIERLRHHLADPGNPLVDADTPSPYYSPWMLLLGCLAKVTGLGTFVVLRVAAVAGLSLLVTGVFRFVRTFSTRRAAPPLALLCLVLLWGPALFNWSGFPGLNSLALTVSYPSTFALGLSFHFWALLRKALRGAVDAWPVFLGLGLLWAAILLCHQFTGVVASVGGLAMVLGSRPWPSRAVLMRLAGGVALGVVLLGLWPYYSFFDLFGVGGLEQIHRSLYRDLLPHFGLALVGVGALLLRWRRFHRDPLVLFFLLGAAVFAAGGLSGHYSWGRVLPAVLIPAQLAAALEVFELGRVGGRRVFAGLLGAALLVGAWTQAGTLGYVVPRDALPAWAAAKYRPPWPGYNWLTREVEYGDVVMAKTFPSRQIPAYGPYTVAPGYPDFFLPDQERRVTAVRDYFAPGTSRGERLDILRRYGVRWVVEYPGDGGLRADDSALRRVATGPRGQVLYEVVG</sequence>
<evidence type="ECO:0008006" key="4">
    <source>
        <dbReference type="Google" id="ProtNLM"/>
    </source>
</evidence>
<keyword evidence="1" id="KW-0812">Transmembrane</keyword>
<evidence type="ECO:0000256" key="1">
    <source>
        <dbReference type="SAM" id="Phobius"/>
    </source>
</evidence>
<dbReference type="Proteomes" id="UP000324015">
    <property type="component" value="Chromosome"/>
</dbReference>
<feature type="transmembrane region" description="Helical" evidence="1">
    <location>
        <begin position="121"/>
        <end position="140"/>
    </location>
</feature>
<organism evidence="2 3">
    <name type="scientific">Streptomyces venezuelae</name>
    <dbReference type="NCBI Taxonomy" id="54571"/>
    <lineage>
        <taxon>Bacteria</taxon>
        <taxon>Bacillati</taxon>
        <taxon>Actinomycetota</taxon>
        <taxon>Actinomycetes</taxon>
        <taxon>Kitasatosporales</taxon>
        <taxon>Streptomycetaceae</taxon>
        <taxon>Streptomyces</taxon>
    </lineage>
</organism>
<feature type="transmembrane region" description="Helical" evidence="1">
    <location>
        <begin position="265"/>
        <end position="283"/>
    </location>
</feature>
<keyword evidence="1" id="KW-0472">Membrane</keyword>
<protein>
    <recommendedName>
        <fullName evidence="4">Integral membrane protein</fullName>
    </recommendedName>
</protein>
<dbReference type="AlphaFoldDB" id="A0A5P2CGG6"/>
<dbReference type="RefSeq" id="WP_150184396.1">
    <property type="nucleotide sequence ID" value="NZ_CP029191.1"/>
</dbReference>
<reference evidence="2 3" key="1">
    <citation type="submission" date="2018-05" db="EMBL/GenBank/DDBJ databases">
        <title>Streptomyces venezuelae.</title>
        <authorList>
            <person name="Kim W."/>
            <person name="Lee N."/>
            <person name="Cho B.-K."/>
        </authorList>
    </citation>
    <scope>NUCLEOTIDE SEQUENCE [LARGE SCALE GENOMIC DNA]</scope>
    <source>
        <strain evidence="2 3">ATCC 14585</strain>
    </source>
</reference>